<feature type="transmembrane region" description="Helical" evidence="6">
    <location>
        <begin position="389"/>
        <end position="412"/>
    </location>
</feature>
<feature type="transmembrane region" description="Helical" evidence="6">
    <location>
        <begin position="115"/>
        <end position="135"/>
    </location>
</feature>
<keyword evidence="2" id="KW-0813">Transport</keyword>
<evidence type="ECO:0000256" key="2">
    <source>
        <dbReference type="ARBA" id="ARBA00022448"/>
    </source>
</evidence>
<feature type="transmembrane region" description="Helical" evidence="6">
    <location>
        <begin position="46"/>
        <end position="67"/>
    </location>
</feature>
<feature type="transmembrane region" description="Helical" evidence="6">
    <location>
        <begin position="262"/>
        <end position="284"/>
    </location>
</feature>
<evidence type="ECO:0000256" key="1">
    <source>
        <dbReference type="ARBA" id="ARBA00004141"/>
    </source>
</evidence>
<feature type="transmembrane region" description="Helical" evidence="6">
    <location>
        <begin position="206"/>
        <end position="225"/>
    </location>
</feature>
<dbReference type="InterPro" id="IPR044770">
    <property type="entry name" value="MFS_spinster-like"/>
</dbReference>
<name>A0A9X1ISK4_9SPHN</name>
<feature type="transmembrane region" description="Helical" evidence="6">
    <location>
        <begin position="88"/>
        <end position="109"/>
    </location>
</feature>
<comment type="caution">
    <text evidence="8">The sequence shown here is derived from an EMBL/GenBank/DDBJ whole genome shotgun (WGS) entry which is preliminary data.</text>
</comment>
<evidence type="ECO:0000259" key="7">
    <source>
        <dbReference type="PROSITE" id="PS50850"/>
    </source>
</evidence>
<dbReference type="EMBL" id="JAHGAW010000010">
    <property type="protein sequence ID" value="MBT2188384.1"/>
    <property type="molecule type" value="Genomic_DNA"/>
</dbReference>
<dbReference type="PANTHER" id="PTHR23505:SF79">
    <property type="entry name" value="PROTEIN SPINSTER"/>
    <property type="match status" value="1"/>
</dbReference>
<evidence type="ECO:0000313" key="8">
    <source>
        <dbReference type="EMBL" id="MBT2188384.1"/>
    </source>
</evidence>
<comment type="subcellular location">
    <subcellularLocation>
        <location evidence="1">Membrane</location>
        <topology evidence="1">Multi-pass membrane protein</topology>
    </subcellularLocation>
</comment>
<feature type="transmembrane region" description="Helical" evidence="6">
    <location>
        <begin position="455"/>
        <end position="474"/>
    </location>
</feature>
<dbReference type="InterPro" id="IPR036259">
    <property type="entry name" value="MFS_trans_sf"/>
</dbReference>
<dbReference type="GO" id="GO:0022857">
    <property type="term" value="F:transmembrane transporter activity"/>
    <property type="evidence" value="ECO:0007669"/>
    <property type="project" value="InterPro"/>
</dbReference>
<dbReference type="SUPFAM" id="SSF103473">
    <property type="entry name" value="MFS general substrate transporter"/>
    <property type="match status" value="1"/>
</dbReference>
<feature type="transmembrane region" description="Helical" evidence="6">
    <location>
        <begin position="174"/>
        <end position="194"/>
    </location>
</feature>
<dbReference type="Gene3D" id="1.20.1250.20">
    <property type="entry name" value="MFS general substrate transporter like domains"/>
    <property type="match status" value="2"/>
</dbReference>
<feature type="transmembrane region" description="Helical" evidence="6">
    <location>
        <begin position="296"/>
        <end position="317"/>
    </location>
</feature>
<keyword evidence="4 6" id="KW-1133">Transmembrane helix</keyword>
<evidence type="ECO:0000256" key="3">
    <source>
        <dbReference type="ARBA" id="ARBA00022692"/>
    </source>
</evidence>
<proteinExistence type="predicted"/>
<dbReference type="InterPro" id="IPR011701">
    <property type="entry name" value="MFS"/>
</dbReference>
<dbReference type="CDD" id="cd17328">
    <property type="entry name" value="MFS_spinster_like"/>
    <property type="match status" value="1"/>
</dbReference>
<dbReference type="PANTHER" id="PTHR23505">
    <property type="entry name" value="SPINSTER"/>
    <property type="match status" value="1"/>
</dbReference>
<dbReference type="InterPro" id="IPR020846">
    <property type="entry name" value="MFS_dom"/>
</dbReference>
<evidence type="ECO:0000256" key="4">
    <source>
        <dbReference type="ARBA" id="ARBA00022989"/>
    </source>
</evidence>
<keyword evidence="5 6" id="KW-0472">Membrane</keyword>
<gene>
    <name evidence="8" type="ORF">KK488_15625</name>
</gene>
<keyword evidence="3 6" id="KW-0812">Transmembrane</keyword>
<accession>A0A9X1ISK4</accession>
<dbReference type="Proteomes" id="UP001138757">
    <property type="component" value="Unassembled WGS sequence"/>
</dbReference>
<organism evidence="8 9">
    <name type="scientific">Sphingobium nicotianae</name>
    <dbReference type="NCBI Taxonomy" id="2782607"/>
    <lineage>
        <taxon>Bacteria</taxon>
        <taxon>Pseudomonadati</taxon>
        <taxon>Pseudomonadota</taxon>
        <taxon>Alphaproteobacteria</taxon>
        <taxon>Sphingomonadales</taxon>
        <taxon>Sphingomonadaceae</taxon>
        <taxon>Sphingobium</taxon>
    </lineage>
</organism>
<feature type="transmembrane region" description="Helical" evidence="6">
    <location>
        <begin position="355"/>
        <end position="377"/>
    </location>
</feature>
<feature type="transmembrane region" description="Helical" evidence="6">
    <location>
        <begin position="329"/>
        <end position="349"/>
    </location>
</feature>
<protein>
    <submittedName>
        <fullName evidence="8">MFS transporter</fullName>
    </submittedName>
</protein>
<feature type="domain" description="Major facilitator superfamily (MFS) profile" evidence="7">
    <location>
        <begin position="50"/>
        <end position="455"/>
    </location>
</feature>
<dbReference type="Pfam" id="PF07690">
    <property type="entry name" value="MFS_1"/>
    <property type="match status" value="1"/>
</dbReference>
<dbReference type="PROSITE" id="PS50850">
    <property type="entry name" value="MFS"/>
    <property type="match status" value="1"/>
</dbReference>
<evidence type="ECO:0000256" key="5">
    <source>
        <dbReference type="ARBA" id="ARBA00023136"/>
    </source>
</evidence>
<evidence type="ECO:0000313" key="9">
    <source>
        <dbReference type="Proteomes" id="UP001138757"/>
    </source>
</evidence>
<reference evidence="8" key="1">
    <citation type="submission" date="2021-05" db="EMBL/GenBank/DDBJ databases">
        <title>Genome of Sphingobium sp. strain.</title>
        <authorList>
            <person name="Fan R."/>
        </authorList>
    </citation>
    <scope>NUCLEOTIDE SEQUENCE</scope>
    <source>
        <strain evidence="8">H33</strain>
    </source>
</reference>
<keyword evidence="9" id="KW-1185">Reference proteome</keyword>
<sequence length="483" mass="51537">MIIYSGETARLSSRREEMPVNEQSNIPLAEASSAENPAVPGVSMRYAWIVLIFLTLTNLLGFMDRYLINILAQPIKMDLKISDAEVGLLSGFAMSISYSLFGLPLAWLAERRSRVMIITASMIAWSFLTALCGRVTTYGQLVLARVGVGVGEAGGMPASHSLITDYFPPHRRGLALAIFTIAIPIGAICASIIGGWIVDHLSWREAFIYLGLPGALVAIIFALVVREAPRGRYDAGAIKGAQPRMIEVAAGLWRDPVTRQVILAYTSVVLVTTGASTFFAPFLARKYAVSYTTIGIVLSSTFLAGGILGNLIGGYLCDRLGRRDPRWPMWVPAIGILVSIPFYFTAYLQPTVLRTSVILFFPSVVAVFFTPPTFAVLHARTDPRARSMMVAIVGLVSGLPASLGPVLAGLAIDLLSAASYPGSFATACAGGTGAVAGASPAAIKLCTDALLQGTTITLLSSAPMLVWPALHYWLAARAIGPKR</sequence>
<dbReference type="AlphaFoldDB" id="A0A9X1ISK4"/>
<evidence type="ECO:0000256" key="6">
    <source>
        <dbReference type="SAM" id="Phobius"/>
    </source>
</evidence>
<dbReference type="GO" id="GO:0016020">
    <property type="term" value="C:membrane"/>
    <property type="evidence" value="ECO:0007669"/>
    <property type="project" value="UniProtKB-SubCell"/>
</dbReference>